<protein>
    <recommendedName>
        <fullName evidence="1">DUF5672 domain-containing protein</fullName>
    </recommendedName>
</protein>
<sequence length="255" mass="30274">MELVKVIIPIYKNTFTATEKRSLMQAYDILKAYPLVVIKPESLDLSELQAEFPRLTFTSFDDAYFKGISGYNRLMLASVFYERFLDSTYILIYQLDAFVFRDELKEWCSKGYDYIGAPWLQKPVYRFPIISTIMHLAHIYHRQKGEPSKQDLYNKIGNGGLSLRKTDSHYRVTREQADRINFYLAQDRHHLYNEDVFWATEATGFIYPEAMEAIRFAFDKYPAYCYKLTGGQLPFGCHSWYKRKMKKFWQPIIHF</sequence>
<proteinExistence type="predicted"/>
<evidence type="ECO:0000313" key="2">
    <source>
        <dbReference type="EMBL" id="KKB56863.1"/>
    </source>
</evidence>
<dbReference type="PATRIC" id="fig|927665.4.peg.1548"/>
<reference evidence="2 3" key="1">
    <citation type="submission" date="2013-04" db="EMBL/GenBank/DDBJ databases">
        <title>The Genome Sequence of Parabacteroides goldsteinii DSM 19448.</title>
        <authorList>
            <consortium name="The Broad Institute Genomics Platform"/>
            <person name="Earl A."/>
            <person name="Ward D."/>
            <person name="Feldgarden M."/>
            <person name="Gevers D."/>
            <person name="Martens E."/>
            <person name="Sakamoto M."/>
            <person name="Benno Y."/>
            <person name="Song Y."/>
            <person name="Liu C."/>
            <person name="Lee J."/>
            <person name="Bolanos M."/>
            <person name="Vaisanen M.L."/>
            <person name="Finegold S.M."/>
            <person name="Walker B."/>
            <person name="Young S."/>
            <person name="Zeng Q."/>
            <person name="Gargeya S."/>
            <person name="Fitzgerald M."/>
            <person name="Haas B."/>
            <person name="Abouelleil A."/>
            <person name="Allen A.W."/>
            <person name="Alvarado L."/>
            <person name="Arachchi H.M."/>
            <person name="Berlin A.M."/>
            <person name="Chapman S.B."/>
            <person name="Gainer-Dewar J."/>
            <person name="Goldberg J."/>
            <person name="Griggs A."/>
            <person name="Gujja S."/>
            <person name="Hansen M."/>
            <person name="Howarth C."/>
            <person name="Imamovic A."/>
            <person name="Ireland A."/>
            <person name="Larimer J."/>
            <person name="McCowan C."/>
            <person name="Murphy C."/>
            <person name="Pearson M."/>
            <person name="Poon T.W."/>
            <person name="Priest M."/>
            <person name="Roberts A."/>
            <person name="Saif S."/>
            <person name="Shea T."/>
            <person name="Sisk P."/>
            <person name="Sykes S."/>
            <person name="Wortman J."/>
            <person name="Nusbaum C."/>
            <person name="Birren B."/>
        </authorList>
    </citation>
    <scope>NUCLEOTIDE SEQUENCE [LARGE SCALE GENOMIC DNA]</scope>
    <source>
        <strain evidence="2 3">DSM 19448</strain>
    </source>
</reference>
<dbReference type="AlphaFoldDB" id="A0A0F5JGL3"/>
<dbReference type="Proteomes" id="UP000033047">
    <property type="component" value="Unassembled WGS sequence"/>
</dbReference>
<comment type="caution">
    <text evidence="2">The sequence shown here is derived from an EMBL/GenBank/DDBJ whole genome shotgun (WGS) entry which is preliminary data.</text>
</comment>
<dbReference type="RefSeq" id="WP_046145735.1">
    <property type="nucleotide sequence ID" value="NZ_KQ033912.1"/>
</dbReference>
<evidence type="ECO:0000313" key="3">
    <source>
        <dbReference type="Proteomes" id="UP000033047"/>
    </source>
</evidence>
<name>A0A0F5JGL3_9BACT</name>
<accession>A0A0F5JGL3</accession>
<dbReference type="InterPro" id="IPR043729">
    <property type="entry name" value="DUF5672"/>
</dbReference>
<dbReference type="STRING" id="927665.HMPREF1535_01515"/>
<feature type="domain" description="DUF5672" evidence="1">
    <location>
        <begin position="55"/>
        <end position="238"/>
    </location>
</feature>
<organism evidence="2 3">
    <name type="scientific">Parabacteroides goldsteinii DSM 19448 = WAL 12034</name>
    <dbReference type="NCBI Taxonomy" id="927665"/>
    <lineage>
        <taxon>Bacteria</taxon>
        <taxon>Pseudomonadati</taxon>
        <taxon>Bacteroidota</taxon>
        <taxon>Bacteroidia</taxon>
        <taxon>Bacteroidales</taxon>
        <taxon>Tannerellaceae</taxon>
        <taxon>Parabacteroides</taxon>
    </lineage>
</organism>
<dbReference type="Pfam" id="PF18922">
    <property type="entry name" value="DUF5672"/>
    <property type="match status" value="1"/>
</dbReference>
<dbReference type="HOGENOM" id="CLU_1025482_0_0_10"/>
<evidence type="ECO:0000259" key="1">
    <source>
        <dbReference type="Pfam" id="PF18922"/>
    </source>
</evidence>
<gene>
    <name evidence="2" type="ORF">HMPREF1535_01515</name>
</gene>
<dbReference type="EMBL" id="AQHV01000010">
    <property type="protein sequence ID" value="KKB56863.1"/>
    <property type="molecule type" value="Genomic_DNA"/>
</dbReference>